<keyword evidence="3" id="KW-0946">Virion</keyword>
<evidence type="ECO:0000256" key="2">
    <source>
        <dbReference type="ARBA" id="ARBA00022561"/>
    </source>
</evidence>
<dbReference type="EMBL" id="MK012335">
    <property type="protein sequence ID" value="QDR50346.1"/>
    <property type="molecule type" value="Genomic_RNA"/>
</dbReference>
<protein>
    <submittedName>
        <fullName evidence="4">Coat protein</fullName>
    </submittedName>
</protein>
<sequence>MSARLNLQMRIQTDLINFLSQANRPLHNRSEPEKKLILRSIFANIAIQGTSDSTEFISTTVEVRSSTGQEVLVSYNLRTIVGLIKLFGSTSEDENVNTRTFRQICECFAEYAKNGLLALKLLREYTNLYKKAPSLGGKYPELCFDFNSGLDMLEMNNEQRKVITNFNQRLIQTEIAKSEAEANTSAVSTNLCV</sequence>
<dbReference type="EMBL" id="KY795997">
    <property type="protein sequence ID" value="AWD93613.1"/>
    <property type="molecule type" value="Genomic_RNA"/>
</dbReference>
<name>A0A3S7EC47_9VIRU</name>
<accession>A0A3S7EC47</accession>
<dbReference type="EMBL" id="KY774447">
    <property type="protein sequence ID" value="AVD50421.1"/>
    <property type="molecule type" value="Genomic_RNA"/>
</dbReference>
<keyword evidence="2 4" id="KW-0167">Capsid protein</keyword>
<dbReference type="PIRSF" id="PIRSF004075">
    <property type="entry name" value="Coat_protein_tricho/vitivirus"/>
    <property type="match status" value="1"/>
</dbReference>
<evidence type="ECO:0000256" key="1">
    <source>
        <dbReference type="ARBA" id="ARBA00004328"/>
    </source>
</evidence>
<gene>
    <name evidence="4" type="primary">CP</name>
</gene>
<proteinExistence type="predicted"/>
<evidence type="ECO:0000313" key="4">
    <source>
        <dbReference type="EMBL" id="AVD50421.1"/>
    </source>
</evidence>
<evidence type="ECO:0000256" key="3">
    <source>
        <dbReference type="ARBA" id="ARBA00022844"/>
    </source>
</evidence>
<dbReference type="GO" id="GO:0019028">
    <property type="term" value="C:viral capsid"/>
    <property type="evidence" value="ECO:0007669"/>
    <property type="project" value="UniProtKB-KW"/>
</dbReference>
<dbReference type="Pfam" id="PF05892">
    <property type="entry name" value="Tricho_coat"/>
    <property type="match status" value="1"/>
</dbReference>
<evidence type="ECO:0000313" key="5">
    <source>
        <dbReference type="EMBL" id="AWD93613.1"/>
    </source>
</evidence>
<reference evidence="4" key="1">
    <citation type="submission" date="2017-03" db="EMBL/GenBank/DDBJ databases">
        <title>Identification of several viruses from Peach (Prunus domestica) in Mexico.</title>
        <authorList>
            <person name="De La Torre Almaraz R."/>
            <person name="Sanchez Navarro J."/>
            <person name="Pallas V."/>
        </authorList>
    </citation>
    <scope>NUCLEOTIDE SEQUENCE</scope>
    <source>
        <strain evidence="4">DuraznoMex1</strain>
    </source>
</reference>
<organism evidence="4">
    <name type="scientific">Peach mosaic virus</name>
    <dbReference type="NCBI Taxonomy" id="183585"/>
    <lineage>
        <taxon>Viruses</taxon>
        <taxon>Riboviria</taxon>
        <taxon>Orthornavirae</taxon>
        <taxon>Kitrinoviricota</taxon>
        <taxon>Alsuviricetes</taxon>
        <taxon>Tymovirales</taxon>
        <taxon>Betaflexiviridae</taxon>
        <taxon>Trivirinae</taxon>
        <taxon>Trichovirus</taxon>
        <taxon>Trichovirus persicae</taxon>
    </lineage>
</organism>
<evidence type="ECO:0000313" key="6">
    <source>
        <dbReference type="EMBL" id="QDR50346.1"/>
    </source>
</evidence>
<reference evidence="6" key="3">
    <citation type="submission" date="2018-10" db="EMBL/GenBank/DDBJ databases">
        <title>Occurrence and molecular characterization of two trichovirus from peach in Mexico.</title>
        <authorList>
            <person name="De La Torre-Almaraz R."/>
            <person name="Sanchez-Navarro J.A."/>
            <person name="Pallas V."/>
        </authorList>
    </citation>
    <scope>NUCLEOTIDE SEQUENCE</scope>
    <source>
        <strain evidence="6">Trichomex_1</strain>
    </source>
</reference>
<dbReference type="InterPro" id="IPR008879">
    <property type="entry name" value="Coat_protein_tricho/vitivirus"/>
</dbReference>
<reference evidence="5" key="2">
    <citation type="submission" date="2017-03" db="EMBL/GenBank/DDBJ databases">
        <title>Isolation of several viruses from Peach (Prunus domestica) in Mexico.</title>
        <authorList>
            <person name="De La Torre Almaraz R."/>
            <person name="Sanchez Navarro J."/>
            <person name="Pallas V."/>
        </authorList>
    </citation>
    <scope>NUCLEOTIDE SEQUENCE</scope>
    <source>
        <strain evidence="5">DurazMex1</strain>
    </source>
</reference>
<comment type="subcellular location">
    <subcellularLocation>
        <location evidence="1">Virion</location>
    </subcellularLocation>
</comment>